<dbReference type="PANTHER" id="PTHR32089">
    <property type="entry name" value="METHYL-ACCEPTING CHEMOTAXIS PROTEIN MCPB"/>
    <property type="match status" value="1"/>
</dbReference>
<feature type="transmembrane region" description="Helical" evidence="7">
    <location>
        <begin position="71"/>
        <end position="89"/>
    </location>
</feature>
<dbReference type="SUPFAM" id="SSF58104">
    <property type="entry name" value="Methyl-accepting chemotaxis protein (MCP) signaling domain"/>
    <property type="match status" value="1"/>
</dbReference>
<dbReference type="Proteomes" id="UP000236745">
    <property type="component" value="Unassembled WGS sequence"/>
</dbReference>
<keyword evidence="5 6" id="KW-0807">Transducer</keyword>
<name>A0A1H6C5B1_9GAMM</name>
<dbReference type="RefSeq" id="WP_200826803.1">
    <property type="nucleotide sequence ID" value="NZ_FNVQ01000003.1"/>
</dbReference>
<evidence type="ECO:0000259" key="8">
    <source>
        <dbReference type="PROSITE" id="PS50111"/>
    </source>
</evidence>
<dbReference type="CDD" id="cd11386">
    <property type="entry name" value="MCP_signal"/>
    <property type="match status" value="1"/>
</dbReference>
<feature type="domain" description="Methyl-accepting transducer" evidence="8">
    <location>
        <begin position="233"/>
        <end position="469"/>
    </location>
</feature>
<dbReference type="InterPro" id="IPR004089">
    <property type="entry name" value="MCPsignal_dom"/>
</dbReference>
<dbReference type="GO" id="GO:0006935">
    <property type="term" value="P:chemotaxis"/>
    <property type="evidence" value="ECO:0007669"/>
    <property type="project" value="UniProtKB-ARBA"/>
</dbReference>
<evidence type="ECO:0000256" key="5">
    <source>
        <dbReference type="ARBA" id="ARBA00023224"/>
    </source>
</evidence>
<evidence type="ECO:0000256" key="4">
    <source>
        <dbReference type="ARBA" id="ARBA00023136"/>
    </source>
</evidence>
<dbReference type="PROSITE" id="PS50111">
    <property type="entry name" value="CHEMOTAXIS_TRANSDUC_2"/>
    <property type="match status" value="1"/>
</dbReference>
<evidence type="ECO:0000313" key="9">
    <source>
        <dbReference type="EMBL" id="SEG67546.1"/>
    </source>
</evidence>
<organism evidence="9 10">
    <name type="scientific">Marinobacterium lutimaris</name>
    <dbReference type="NCBI Taxonomy" id="568106"/>
    <lineage>
        <taxon>Bacteria</taxon>
        <taxon>Pseudomonadati</taxon>
        <taxon>Pseudomonadota</taxon>
        <taxon>Gammaproteobacteria</taxon>
        <taxon>Oceanospirillales</taxon>
        <taxon>Oceanospirillaceae</taxon>
        <taxon>Marinobacterium</taxon>
    </lineage>
</organism>
<dbReference type="AlphaFoldDB" id="A0A1H6C5B1"/>
<dbReference type="GO" id="GO:0007165">
    <property type="term" value="P:signal transduction"/>
    <property type="evidence" value="ECO:0007669"/>
    <property type="project" value="UniProtKB-KW"/>
</dbReference>
<evidence type="ECO:0000256" key="2">
    <source>
        <dbReference type="ARBA" id="ARBA00022692"/>
    </source>
</evidence>
<dbReference type="PANTHER" id="PTHR32089:SF119">
    <property type="entry name" value="METHYL-ACCEPTING CHEMOTAXIS PROTEIN CTPL"/>
    <property type="match status" value="1"/>
</dbReference>
<dbReference type="SMART" id="SM00283">
    <property type="entry name" value="MA"/>
    <property type="match status" value="1"/>
</dbReference>
<dbReference type="EMBL" id="FNVQ01000003">
    <property type="protein sequence ID" value="SEG67546.1"/>
    <property type="molecule type" value="Genomic_DNA"/>
</dbReference>
<proteinExistence type="predicted"/>
<evidence type="ECO:0000256" key="3">
    <source>
        <dbReference type="ARBA" id="ARBA00022989"/>
    </source>
</evidence>
<reference evidence="9 10" key="1">
    <citation type="submission" date="2016-10" db="EMBL/GenBank/DDBJ databases">
        <authorList>
            <person name="de Groot N.N."/>
        </authorList>
    </citation>
    <scope>NUCLEOTIDE SEQUENCE [LARGE SCALE GENOMIC DNA]</scope>
    <source>
        <strain evidence="9 10">DSM 22012</strain>
    </source>
</reference>
<dbReference type="Gene3D" id="1.10.287.950">
    <property type="entry name" value="Methyl-accepting chemotaxis protein"/>
    <property type="match status" value="1"/>
</dbReference>
<keyword evidence="10" id="KW-1185">Reference proteome</keyword>
<feature type="transmembrane region" description="Helical" evidence="7">
    <location>
        <begin position="118"/>
        <end position="137"/>
    </location>
</feature>
<keyword evidence="2 7" id="KW-0812">Transmembrane</keyword>
<evidence type="ECO:0000256" key="6">
    <source>
        <dbReference type="PROSITE-ProRule" id="PRU00284"/>
    </source>
</evidence>
<evidence type="ECO:0000256" key="7">
    <source>
        <dbReference type="SAM" id="Phobius"/>
    </source>
</evidence>
<gene>
    <name evidence="9" type="ORF">SAMN05444390_103142</name>
</gene>
<keyword evidence="3 7" id="KW-1133">Transmembrane helix</keyword>
<feature type="transmembrane region" description="Helical" evidence="7">
    <location>
        <begin position="23"/>
        <end position="42"/>
    </location>
</feature>
<evidence type="ECO:0000313" key="10">
    <source>
        <dbReference type="Proteomes" id="UP000236745"/>
    </source>
</evidence>
<dbReference type="Pfam" id="PF00015">
    <property type="entry name" value="MCPsignal"/>
    <property type="match status" value="1"/>
</dbReference>
<keyword evidence="4 7" id="KW-0472">Membrane</keyword>
<comment type="subcellular location">
    <subcellularLocation>
        <location evidence="1">Membrane</location>
        <topology evidence="1">Multi-pass membrane protein</topology>
    </subcellularLocation>
</comment>
<feature type="transmembrane region" description="Helical" evidence="7">
    <location>
        <begin position="157"/>
        <end position="177"/>
    </location>
</feature>
<sequence length="506" mass="54909">MTDLSPHTQDQALLDTLRNDKQMLGILLLHFPVLAFIIPIGYGTMNFALTASLLVSLIAAAGYWFLRGTRACSALFAICLMLSSAIMIQTQLGRLEMHFHIFAALALLTIYRDWLPIVVAAATIAVHHVLLTLLQLGTASLGDMPIMVYNYGCNWGITFIHAAFVVFESAILVFFALRMGAERAQAYRMISIVQAFSSKQDLTGRLPGNTPTAVAFNDMLERFCQLIARLRDLSKQLGDNAEQLAQVSSNTEEIVEQQQQQMERAATATNEMSDSVQNVSCHAQGASEAAVSATEGADQGRQRMDEAVQLTEETNRILGQALGAVTELENKVSSIAQLSDQINDISDQTNLLALNAAIEAARAGDSGRGFAVVADEVRTLSTRTRNFTDQIRQTTGELRSVSDGAISAIKNGQQRSADTTGAVAHTQQVIVQVQEAIRAVSDMNTQIASACEEQAATSAEINRGIHQVVDRNVDIVSESGRLNTMARGLDESIEQLEQMIGGYRTA</sequence>
<evidence type="ECO:0000256" key="1">
    <source>
        <dbReference type="ARBA" id="ARBA00004141"/>
    </source>
</evidence>
<protein>
    <submittedName>
        <fullName evidence="9">Methyl-accepting chemotaxis sensory transducer</fullName>
    </submittedName>
</protein>
<accession>A0A1H6C5B1</accession>
<dbReference type="GO" id="GO:0016020">
    <property type="term" value="C:membrane"/>
    <property type="evidence" value="ECO:0007669"/>
    <property type="project" value="UniProtKB-SubCell"/>
</dbReference>
<feature type="transmembrane region" description="Helical" evidence="7">
    <location>
        <begin position="48"/>
        <end position="66"/>
    </location>
</feature>